<proteinExistence type="predicted"/>
<protein>
    <submittedName>
        <fullName evidence="1">Uncharacterized protein</fullName>
    </submittedName>
</protein>
<organism evidence="1 2">
    <name type="scientific">Pleuronectes platessa</name>
    <name type="common">European plaice</name>
    <dbReference type="NCBI Taxonomy" id="8262"/>
    <lineage>
        <taxon>Eukaryota</taxon>
        <taxon>Metazoa</taxon>
        <taxon>Chordata</taxon>
        <taxon>Craniata</taxon>
        <taxon>Vertebrata</taxon>
        <taxon>Euteleostomi</taxon>
        <taxon>Actinopterygii</taxon>
        <taxon>Neopterygii</taxon>
        <taxon>Teleostei</taxon>
        <taxon>Neoteleostei</taxon>
        <taxon>Acanthomorphata</taxon>
        <taxon>Carangaria</taxon>
        <taxon>Pleuronectiformes</taxon>
        <taxon>Pleuronectoidei</taxon>
        <taxon>Pleuronectidae</taxon>
        <taxon>Pleuronectes</taxon>
    </lineage>
</organism>
<gene>
    <name evidence="1" type="ORF">PLEPLA_LOCUS45913</name>
</gene>
<sequence length="68" mass="7282">MRDVASSFLLKASSNRTNTSCLLAPDWLAACADTDGLRGAPSFPSFPSIICSSRWKEAPRSSCPSMSQ</sequence>
<dbReference type="EMBL" id="CADEAL010004371">
    <property type="protein sequence ID" value="CAB1458085.1"/>
    <property type="molecule type" value="Genomic_DNA"/>
</dbReference>
<dbReference type="Proteomes" id="UP001153269">
    <property type="component" value="Unassembled WGS sequence"/>
</dbReference>
<evidence type="ECO:0000313" key="2">
    <source>
        <dbReference type="Proteomes" id="UP001153269"/>
    </source>
</evidence>
<comment type="caution">
    <text evidence="1">The sequence shown here is derived from an EMBL/GenBank/DDBJ whole genome shotgun (WGS) entry which is preliminary data.</text>
</comment>
<reference evidence="1" key="1">
    <citation type="submission" date="2020-03" db="EMBL/GenBank/DDBJ databases">
        <authorList>
            <person name="Weist P."/>
        </authorList>
    </citation>
    <scope>NUCLEOTIDE SEQUENCE</scope>
</reference>
<keyword evidence="2" id="KW-1185">Reference proteome</keyword>
<evidence type="ECO:0000313" key="1">
    <source>
        <dbReference type="EMBL" id="CAB1458085.1"/>
    </source>
</evidence>
<accession>A0A9N7ZBD4</accession>
<dbReference type="AlphaFoldDB" id="A0A9N7ZBD4"/>
<name>A0A9N7ZBD4_PLEPL</name>